<name>A0AAW3ZSP8_9BACT</name>
<dbReference type="Proteomes" id="UP001318760">
    <property type="component" value="Unassembled WGS sequence"/>
</dbReference>
<dbReference type="RefSeq" id="WP_170015313.1">
    <property type="nucleotide sequence ID" value="NZ_CP012545.1"/>
</dbReference>
<evidence type="ECO:0000256" key="1">
    <source>
        <dbReference type="SAM" id="SignalP"/>
    </source>
</evidence>
<sequence length="238" mass="26583">MKFHKFKKAKTLSLANLLSLSNPALANELKTCEFKYISCFEDELLGNENLIRCEIGSVSYVLALLCKHVSSAHKEYFDELDDGLLSGECNVGEEEIKELVLWLKDAKNVIIDSSFFTNPDAKMIFELLEILNLDVILADTQATEYETNGNLSELKELLNFDGSVIYLYKNDSSDEIVGTTTFSMASKIKDGDTITVSSDDFSLTRKFRLDKNLKGTVALVGVSEVVGYNFKLVKVSQI</sequence>
<comment type="caution">
    <text evidence="3">The sequence shown here is derived from an EMBL/GenBank/DDBJ whole genome shotgun (WGS) entry which is preliminary data.</text>
</comment>
<proteinExistence type="predicted"/>
<keyword evidence="4" id="KW-1185">Reference proteome</keyword>
<reference evidence="2 5" key="2">
    <citation type="submission" date="2020-10" db="EMBL/GenBank/DDBJ databases">
        <title>Campylobacter californiensis sp. nov. isolated from cattle and feral swine in California.</title>
        <authorList>
            <person name="Miller W.G."/>
        </authorList>
    </citation>
    <scope>NUCLEOTIDE SEQUENCE [LARGE SCALE GENOMIC DNA]</scope>
    <source>
        <strain evidence="2 5">RM12919</strain>
    </source>
</reference>
<accession>A0AAW3ZSP8</accession>
<evidence type="ECO:0000313" key="3">
    <source>
        <dbReference type="EMBL" id="MBE3607404.1"/>
    </source>
</evidence>
<feature type="chain" id="PRO_5044718265" evidence="1">
    <location>
        <begin position="27"/>
        <end position="238"/>
    </location>
</feature>
<dbReference type="Proteomes" id="UP000650616">
    <property type="component" value="Unassembled WGS sequence"/>
</dbReference>
<feature type="signal peptide" evidence="1">
    <location>
        <begin position="1"/>
        <end position="26"/>
    </location>
</feature>
<dbReference type="AlphaFoldDB" id="A0AAW3ZSP8"/>
<protein>
    <submittedName>
        <fullName evidence="3">Uncharacterized protein</fullName>
    </submittedName>
</protein>
<evidence type="ECO:0000313" key="2">
    <source>
        <dbReference type="EMBL" id="MBE2987053.1"/>
    </source>
</evidence>
<gene>
    <name evidence="2" type="ORF">CCAL12919_07985</name>
    <name evidence="3" type="ORF">CCAL9337_01470</name>
</gene>
<dbReference type="EMBL" id="JADBHS010000016">
    <property type="protein sequence ID" value="MBE2987053.1"/>
    <property type="molecule type" value="Genomic_DNA"/>
</dbReference>
<dbReference type="EMBL" id="LIWG01000001">
    <property type="protein sequence ID" value="MBE3607404.1"/>
    <property type="molecule type" value="Genomic_DNA"/>
</dbReference>
<organism evidence="3 4">
    <name type="scientific">Campylobacter californiensis</name>
    <dbReference type="NCBI Taxonomy" id="1032243"/>
    <lineage>
        <taxon>Bacteria</taxon>
        <taxon>Pseudomonadati</taxon>
        <taxon>Campylobacterota</taxon>
        <taxon>Epsilonproteobacteria</taxon>
        <taxon>Campylobacterales</taxon>
        <taxon>Campylobacteraceae</taxon>
        <taxon>Campylobacter</taxon>
    </lineage>
</organism>
<evidence type="ECO:0000313" key="5">
    <source>
        <dbReference type="Proteomes" id="UP001318760"/>
    </source>
</evidence>
<evidence type="ECO:0000313" key="4">
    <source>
        <dbReference type="Proteomes" id="UP000650616"/>
    </source>
</evidence>
<reference evidence="3 4" key="1">
    <citation type="submission" date="2015-08" db="EMBL/GenBank/DDBJ databases">
        <title>Comparative genomics of the Campylobacter concisus group.</title>
        <authorList>
            <person name="Yee E."/>
            <person name="Chapman M.H."/>
            <person name="Huynh S."/>
            <person name="Bono J.L."/>
            <person name="On S.L."/>
            <person name="St Leger J."/>
            <person name="Foster G."/>
            <person name="Parker C.T."/>
            <person name="Miller W.G."/>
        </authorList>
    </citation>
    <scope>NUCLEOTIDE SEQUENCE [LARGE SCALE GENOMIC DNA]</scope>
    <source>
        <strain evidence="3 4">RM9337</strain>
    </source>
</reference>
<keyword evidence="1" id="KW-0732">Signal</keyword>